<evidence type="ECO:0000313" key="2">
    <source>
        <dbReference type="EMBL" id="KAG5188544.1"/>
    </source>
</evidence>
<dbReference type="AlphaFoldDB" id="A0A836CKA1"/>
<reference evidence="2" key="1">
    <citation type="submission" date="2021-02" db="EMBL/GenBank/DDBJ databases">
        <title>First Annotated Genome of the Yellow-green Alga Tribonema minus.</title>
        <authorList>
            <person name="Mahan K.M."/>
        </authorList>
    </citation>
    <scope>NUCLEOTIDE SEQUENCE</scope>
    <source>
        <strain evidence="2">UTEX B ZZ1240</strain>
    </source>
</reference>
<dbReference type="EMBL" id="JAFCMP010000068">
    <property type="protein sequence ID" value="KAG5188544.1"/>
    <property type="molecule type" value="Genomic_DNA"/>
</dbReference>
<protein>
    <submittedName>
        <fullName evidence="2">Uncharacterized protein</fullName>
    </submittedName>
</protein>
<evidence type="ECO:0000256" key="1">
    <source>
        <dbReference type="SAM" id="MobiDB-lite"/>
    </source>
</evidence>
<feature type="region of interest" description="Disordered" evidence="1">
    <location>
        <begin position="1"/>
        <end position="20"/>
    </location>
</feature>
<sequence length="123" mass="13376">MPPPLTAALTAHSSSSMTPPGINGALTSNTTPWMCYTNHARNTVRCAIAAAVTAPGRQRQRNASACSSVQHLMHRPQPHNAKLNARGHISIFRVKFITPLQEDQHAAPKNLVSRHRSSAVQRL</sequence>
<gene>
    <name evidence="2" type="ORF">JKP88DRAFT_243531</name>
</gene>
<accession>A0A836CKA1</accession>
<dbReference type="Proteomes" id="UP000664859">
    <property type="component" value="Unassembled WGS sequence"/>
</dbReference>
<evidence type="ECO:0000313" key="3">
    <source>
        <dbReference type="Proteomes" id="UP000664859"/>
    </source>
</evidence>
<organism evidence="2 3">
    <name type="scientific">Tribonema minus</name>
    <dbReference type="NCBI Taxonomy" id="303371"/>
    <lineage>
        <taxon>Eukaryota</taxon>
        <taxon>Sar</taxon>
        <taxon>Stramenopiles</taxon>
        <taxon>Ochrophyta</taxon>
        <taxon>PX clade</taxon>
        <taxon>Xanthophyceae</taxon>
        <taxon>Tribonematales</taxon>
        <taxon>Tribonemataceae</taxon>
        <taxon>Tribonema</taxon>
    </lineage>
</organism>
<proteinExistence type="predicted"/>
<comment type="caution">
    <text evidence="2">The sequence shown here is derived from an EMBL/GenBank/DDBJ whole genome shotgun (WGS) entry which is preliminary data.</text>
</comment>
<name>A0A836CKA1_9STRA</name>
<keyword evidence="3" id="KW-1185">Reference proteome</keyword>